<dbReference type="EMBL" id="FONY01000001">
    <property type="protein sequence ID" value="SFE44789.1"/>
    <property type="molecule type" value="Genomic_DNA"/>
</dbReference>
<evidence type="ECO:0000256" key="4">
    <source>
        <dbReference type="ARBA" id="ARBA00023136"/>
    </source>
</evidence>
<dbReference type="PANTHER" id="PTHR43731:SF9">
    <property type="entry name" value="SLR1461 PROTEIN"/>
    <property type="match status" value="1"/>
</dbReference>
<dbReference type="RefSeq" id="WP_091538481.1">
    <property type="nucleotide sequence ID" value="NZ_FONY01000001.1"/>
</dbReference>
<evidence type="ECO:0000259" key="6">
    <source>
        <dbReference type="Pfam" id="PF01694"/>
    </source>
</evidence>
<dbReference type="InterPro" id="IPR035952">
    <property type="entry name" value="Rhomboid-like_sf"/>
</dbReference>
<dbReference type="InterPro" id="IPR050925">
    <property type="entry name" value="Rhomboid_protease_S54"/>
</dbReference>
<keyword evidence="2 5" id="KW-0812">Transmembrane</keyword>
<proteinExistence type="predicted"/>
<feature type="transmembrane region" description="Helical" evidence="5">
    <location>
        <begin position="108"/>
        <end position="127"/>
    </location>
</feature>
<dbReference type="PANTHER" id="PTHR43731">
    <property type="entry name" value="RHOMBOID PROTEASE"/>
    <property type="match status" value="1"/>
</dbReference>
<keyword evidence="3 5" id="KW-1133">Transmembrane helix</keyword>
<keyword evidence="7" id="KW-0645">Protease</keyword>
<evidence type="ECO:0000313" key="8">
    <source>
        <dbReference type="Proteomes" id="UP000199513"/>
    </source>
</evidence>
<keyword evidence="7" id="KW-0378">Hydrolase</keyword>
<comment type="subcellular location">
    <subcellularLocation>
        <location evidence="1">Membrane</location>
        <topology evidence="1">Multi-pass membrane protein</topology>
    </subcellularLocation>
</comment>
<protein>
    <submittedName>
        <fullName evidence="7">Membrane associated serine protease, rhomboid family</fullName>
    </submittedName>
</protein>
<name>A0A1I2AM14_9BACT</name>
<dbReference type="STRING" id="1003.SAMN04488541_1001223"/>
<evidence type="ECO:0000256" key="5">
    <source>
        <dbReference type="SAM" id="Phobius"/>
    </source>
</evidence>
<dbReference type="OrthoDB" id="465874at2"/>
<sequence>MKLSRSFGIASLGALVLWIVKLYEYYTNTSFIYTLGLYPRSFFGIIGVFTSPLVHGDFFHLFSNTVPFIILGGGILFFYPLLAKKVFLYIYLLTGMSVWLFARPSYHIGSSGLIYGFAAFLFFSGIFRRDLKSIAVAIAVAFLYGGMITGLFPAGSGVSFESHLLGAAVGSICAFSYKNIKADTEIEEKENLPTPIFEGYRNIAGKSFKYEYKEGKE</sequence>
<feature type="transmembrane region" description="Helical" evidence="5">
    <location>
        <begin position="6"/>
        <end position="23"/>
    </location>
</feature>
<feature type="transmembrane region" description="Helical" evidence="5">
    <location>
        <begin position="134"/>
        <end position="154"/>
    </location>
</feature>
<dbReference type="GO" id="GO:0004252">
    <property type="term" value="F:serine-type endopeptidase activity"/>
    <property type="evidence" value="ECO:0007669"/>
    <property type="project" value="InterPro"/>
</dbReference>
<evidence type="ECO:0000256" key="2">
    <source>
        <dbReference type="ARBA" id="ARBA00022692"/>
    </source>
</evidence>
<dbReference type="Pfam" id="PF01694">
    <property type="entry name" value="Rhomboid"/>
    <property type="match status" value="1"/>
</dbReference>
<organism evidence="7 8">
    <name type="scientific">Thermoflexibacter ruber</name>
    <dbReference type="NCBI Taxonomy" id="1003"/>
    <lineage>
        <taxon>Bacteria</taxon>
        <taxon>Pseudomonadati</taxon>
        <taxon>Bacteroidota</taxon>
        <taxon>Cytophagia</taxon>
        <taxon>Cytophagales</taxon>
        <taxon>Thermoflexibacteraceae</taxon>
        <taxon>Thermoflexibacter</taxon>
    </lineage>
</organism>
<dbReference type="GO" id="GO:0016020">
    <property type="term" value="C:membrane"/>
    <property type="evidence" value="ECO:0007669"/>
    <property type="project" value="UniProtKB-SubCell"/>
</dbReference>
<reference evidence="7 8" key="1">
    <citation type="submission" date="2016-10" db="EMBL/GenBank/DDBJ databases">
        <authorList>
            <person name="de Groot N.N."/>
        </authorList>
    </citation>
    <scope>NUCLEOTIDE SEQUENCE [LARGE SCALE GENOMIC DNA]</scope>
    <source>
        <strain>GEY</strain>
        <strain evidence="8">DSM 9560</strain>
    </source>
</reference>
<dbReference type="GO" id="GO:0006508">
    <property type="term" value="P:proteolysis"/>
    <property type="evidence" value="ECO:0007669"/>
    <property type="project" value="UniProtKB-KW"/>
</dbReference>
<dbReference type="SUPFAM" id="SSF144091">
    <property type="entry name" value="Rhomboid-like"/>
    <property type="match status" value="1"/>
</dbReference>
<dbReference type="Gene3D" id="1.20.1540.10">
    <property type="entry name" value="Rhomboid-like"/>
    <property type="match status" value="1"/>
</dbReference>
<feature type="transmembrane region" description="Helical" evidence="5">
    <location>
        <begin position="61"/>
        <end position="79"/>
    </location>
</feature>
<gene>
    <name evidence="7" type="ORF">SAMN04488541_1001223</name>
</gene>
<feature type="domain" description="Peptidase S54 rhomboid" evidence="6">
    <location>
        <begin position="47"/>
        <end position="175"/>
    </location>
</feature>
<dbReference type="Proteomes" id="UP000199513">
    <property type="component" value="Unassembled WGS sequence"/>
</dbReference>
<accession>A0A1I2AM14</accession>
<dbReference type="InterPro" id="IPR022764">
    <property type="entry name" value="Peptidase_S54_rhomboid_dom"/>
</dbReference>
<keyword evidence="8" id="KW-1185">Reference proteome</keyword>
<dbReference type="AlphaFoldDB" id="A0A1I2AM14"/>
<evidence type="ECO:0000256" key="1">
    <source>
        <dbReference type="ARBA" id="ARBA00004141"/>
    </source>
</evidence>
<evidence type="ECO:0000256" key="3">
    <source>
        <dbReference type="ARBA" id="ARBA00022989"/>
    </source>
</evidence>
<evidence type="ECO:0000313" key="7">
    <source>
        <dbReference type="EMBL" id="SFE44789.1"/>
    </source>
</evidence>
<keyword evidence="4 5" id="KW-0472">Membrane</keyword>